<comment type="caution">
    <text evidence="1">The sequence shown here is derived from an EMBL/GenBank/DDBJ whole genome shotgun (WGS) entry which is preliminary data.</text>
</comment>
<evidence type="ECO:0000313" key="2">
    <source>
        <dbReference type="Proteomes" id="UP001215598"/>
    </source>
</evidence>
<protein>
    <submittedName>
        <fullName evidence="1">Uncharacterized protein</fullName>
    </submittedName>
</protein>
<keyword evidence="2" id="KW-1185">Reference proteome</keyword>
<dbReference type="Proteomes" id="UP001215598">
    <property type="component" value="Unassembled WGS sequence"/>
</dbReference>
<dbReference type="EMBL" id="JARKIB010000018">
    <property type="protein sequence ID" value="KAJ7769355.1"/>
    <property type="molecule type" value="Genomic_DNA"/>
</dbReference>
<name>A0AAD7NPS0_9AGAR</name>
<dbReference type="AlphaFoldDB" id="A0AAD7NPS0"/>
<proteinExistence type="predicted"/>
<sequence>MEEEGMLMQAVGDEEEDAFPDDGAIEIDSDEEYFPSDRNNRTAHYGQRFMVLPRRFCRHSRPKQIVPSLAATTGNHLSFQETTHLVLVIPGLMSPIYSLSVVATATEVGALWLLPYAYYCAATYPAEELLPFMDGRFGQHVLKSLAAYVSLAKAQLSFKRFFLQRTSCEISEQCNEARDEALSGLFDAISDCSLDPMGEVAEEAGAGMCEPCCKAAEEQQRAASQAFYNELPAICGRNCTQ</sequence>
<accession>A0AAD7NPS0</accession>
<reference evidence="1" key="1">
    <citation type="submission" date="2023-03" db="EMBL/GenBank/DDBJ databases">
        <title>Massive genome expansion in bonnet fungi (Mycena s.s.) driven by repeated elements and novel gene families across ecological guilds.</title>
        <authorList>
            <consortium name="Lawrence Berkeley National Laboratory"/>
            <person name="Harder C.B."/>
            <person name="Miyauchi S."/>
            <person name="Viragh M."/>
            <person name="Kuo A."/>
            <person name="Thoen E."/>
            <person name="Andreopoulos B."/>
            <person name="Lu D."/>
            <person name="Skrede I."/>
            <person name="Drula E."/>
            <person name="Henrissat B."/>
            <person name="Morin E."/>
            <person name="Kohler A."/>
            <person name="Barry K."/>
            <person name="LaButti K."/>
            <person name="Morin E."/>
            <person name="Salamov A."/>
            <person name="Lipzen A."/>
            <person name="Mereny Z."/>
            <person name="Hegedus B."/>
            <person name="Baldrian P."/>
            <person name="Stursova M."/>
            <person name="Weitz H."/>
            <person name="Taylor A."/>
            <person name="Grigoriev I.V."/>
            <person name="Nagy L.G."/>
            <person name="Martin F."/>
            <person name="Kauserud H."/>
        </authorList>
    </citation>
    <scope>NUCLEOTIDE SEQUENCE</scope>
    <source>
        <strain evidence="1">CBHHK182m</strain>
    </source>
</reference>
<gene>
    <name evidence="1" type="ORF">B0H16DRAFT_1778882</name>
</gene>
<organism evidence="1 2">
    <name type="scientific">Mycena metata</name>
    <dbReference type="NCBI Taxonomy" id="1033252"/>
    <lineage>
        <taxon>Eukaryota</taxon>
        <taxon>Fungi</taxon>
        <taxon>Dikarya</taxon>
        <taxon>Basidiomycota</taxon>
        <taxon>Agaricomycotina</taxon>
        <taxon>Agaricomycetes</taxon>
        <taxon>Agaricomycetidae</taxon>
        <taxon>Agaricales</taxon>
        <taxon>Marasmiineae</taxon>
        <taxon>Mycenaceae</taxon>
        <taxon>Mycena</taxon>
    </lineage>
</organism>
<evidence type="ECO:0000313" key="1">
    <source>
        <dbReference type="EMBL" id="KAJ7769355.1"/>
    </source>
</evidence>